<organism evidence="2 3">
    <name type="scientific">Globisporangium ultimum (strain ATCC 200006 / CBS 805.95 / DAOM BR144)</name>
    <name type="common">Pythium ultimum</name>
    <dbReference type="NCBI Taxonomy" id="431595"/>
    <lineage>
        <taxon>Eukaryota</taxon>
        <taxon>Sar</taxon>
        <taxon>Stramenopiles</taxon>
        <taxon>Oomycota</taxon>
        <taxon>Peronosporomycetes</taxon>
        <taxon>Pythiales</taxon>
        <taxon>Pythiaceae</taxon>
        <taxon>Globisporangium</taxon>
    </lineage>
</organism>
<dbReference type="SUPFAM" id="SSF53474">
    <property type="entry name" value="alpha/beta-Hydrolases"/>
    <property type="match status" value="1"/>
</dbReference>
<accession>K3WY16</accession>
<evidence type="ECO:0000256" key="1">
    <source>
        <dbReference type="ARBA" id="ARBA00022801"/>
    </source>
</evidence>
<dbReference type="AlphaFoldDB" id="K3WY16"/>
<proteinExistence type="predicted"/>
<dbReference type="OMA" id="NIAHSCW"/>
<dbReference type="EMBL" id="GL376624">
    <property type="status" value="NOT_ANNOTATED_CDS"/>
    <property type="molecule type" value="Genomic_DNA"/>
</dbReference>
<keyword evidence="3" id="KW-1185">Reference proteome</keyword>
<dbReference type="EnsemblProtists" id="PYU1_T009864">
    <property type="protein sequence ID" value="PYU1_T009864"/>
    <property type="gene ID" value="PYU1_G009846"/>
</dbReference>
<dbReference type="GO" id="GO:0005764">
    <property type="term" value="C:lysosome"/>
    <property type="evidence" value="ECO:0007669"/>
    <property type="project" value="TreeGrafter"/>
</dbReference>
<dbReference type="InParanoid" id="K3WY16"/>
<dbReference type="Gene3D" id="3.40.50.1820">
    <property type="entry name" value="alpha/beta hydrolase"/>
    <property type="match status" value="1"/>
</dbReference>
<reference evidence="3" key="2">
    <citation type="submission" date="2010-04" db="EMBL/GenBank/DDBJ databases">
        <authorList>
            <person name="Buell R."/>
            <person name="Hamilton J."/>
            <person name="Hostetler J."/>
        </authorList>
    </citation>
    <scope>NUCLEOTIDE SEQUENCE [LARGE SCALE GENOMIC DNA]</scope>
    <source>
        <strain evidence="3">DAOM:BR144</strain>
    </source>
</reference>
<dbReference type="STRING" id="431595.K3WY16"/>
<dbReference type="PANTHER" id="PTHR11247:SF8">
    <property type="entry name" value="PALMITOYL-PROTEIN THIOESTERASE 1"/>
    <property type="match status" value="1"/>
</dbReference>
<dbReference type="Proteomes" id="UP000019132">
    <property type="component" value="Unassembled WGS sequence"/>
</dbReference>
<evidence type="ECO:0000313" key="3">
    <source>
        <dbReference type="Proteomes" id="UP000019132"/>
    </source>
</evidence>
<dbReference type="InterPro" id="IPR029058">
    <property type="entry name" value="AB_hydrolase_fold"/>
</dbReference>
<dbReference type="VEuPathDB" id="FungiDB:PYU1_G009846"/>
<reference evidence="3" key="1">
    <citation type="journal article" date="2010" name="Genome Biol.">
        <title>Genome sequence of the necrotrophic plant pathogen Pythium ultimum reveals original pathogenicity mechanisms and effector repertoire.</title>
        <authorList>
            <person name="Levesque C.A."/>
            <person name="Brouwer H."/>
            <person name="Cano L."/>
            <person name="Hamilton J.P."/>
            <person name="Holt C."/>
            <person name="Huitema E."/>
            <person name="Raffaele S."/>
            <person name="Robideau G.P."/>
            <person name="Thines M."/>
            <person name="Win J."/>
            <person name="Zerillo M.M."/>
            <person name="Beakes G.W."/>
            <person name="Boore J.L."/>
            <person name="Busam D."/>
            <person name="Dumas B."/>
            <person name="Ferriera S."/>
            <person name="Fuerstenberg S.I."/>
            <person name="Gachon C.M."/>
            <person name="Gaulin E."/>
            <person name="Govers F."/>
            <person name="Grenville-Briggs L."/>
            <person name="Horner N."/>
            <person name="Hostetler J."/>
            <person name="Jiang R.H."/>
            <person name="Johnson J."/>
            <person name="Krajaejun T."/>
            <person name="Lin H."/>
            <person name="Meijer H.J."/>
            <person name="Moore B."/>
            <person name="Morris P."/>
            <person name="Phuntmart V."/>
            <person name="Puiu D."/>
            <person name="Shetty J."/>
            <person name="Stajich J.E."/>
            <person name="Tripathy S."/>
            <person name="Wawra S."/>
            <person name="van West P."/>
            <person name="Whitty B.R."/>
            <person name="Coutinho P.M."/>
            <person name="Henrissat B."/>
            <person name="Martin F."/>
            <person name="Thomas P.D."/>
            <person name="Tyler B.M."/>
            <person name="De Vries R.P."/>
            <person name="Kamoun S."/>
            <person name="Yandell M."/>
            <person name="Tisserat N."/>
            <person name="Buell C.R."/>
        </authorList>
    </citation>
    <scope>NUCLEOTIDE SEQUENCE</scope>
    <source>
        <strain evidence="3">DAOM:BR144</strain>
    </source>
</reference>
<keyword evidence="1" id="KW-0378">Hydrolase</keyword>
<protein>
    <submittedName>
        <fullName evidence="2">Uncharacterized protein</fullName>
    </submittedName>
</protein>
<dbReference type="eggNOG" id="KOG2541">
    <property type="taxonomic scope" value="Eukaryota"/>
</dbReference>
<dbReference type="GO" id="GO:0016790">
    <property type="term" value="F:thiolester hydrolase activity"/>
    <property type="evidence" value="ECO:0007669"/>
    <property type="project" value="TreeGrafter"/>
</dbReference>
<dbReference type="Pfam" id="PF02089">
    <property type="entry name" value="Palm_thioest"/>
    <property type="match status" value="1"/>
</dbReference>
<sequence length="162" mass="17875">MSKLPGLGLLDDAGAKLNNANKCALTNFACQFNKLRRRVNFVRLKEAYFLGSPGDDLIAPWPTSILGKYNNVATVEQIRDAFTTFNILSMKDTEEYKCDAYGLSTLDARGGLFLYQVPNIAHSCWLVDSIPAGGTTPYAFQNVYSNHVCPLFTTRAAAFATY</sequence>
<reference evidence="2" key="3">
    <citation type="submission" date="2015-02" db="UniProtKB">
        <authorList>
            <consortium name="EnsemblProtists"/>
        </authorList>
    </citation>
    <scope>IDENTIFICATION</scope>
    <source>
        <strain evidence="2">DAOM BR144</strain>
    </source>
</reference>
<dbReference type="PANTHER" id="PTHR11247">
    <property type="entry name" value="PALMITOYL-PROTEIN THIOESTERASE/DOLICHYLDIPHOSPHATASE 1"/>
    <property type="match status" value="1"/>
</dbReference>
<dbReference type="HOGENOM" id="CLU_138242_0_0_1"/>
<name>K3WY16_GLOUD</name>
<evidence type="ECO:0000313" key="2">
    <source>
        <dbReference type="EnsemblProtists" id="PYU1_T009864"/>
    </source>
</evidence>